<dbReference type="RefSeq" id="WP_076695334.1">
    <property type="nucleotide sequence ID" value="NZ_CP015093.1"/>
</dbReference>
<dbReference type="AlphaFoldDB" id="A0A1P8UNU4"/>
<evidence type="ECO:0000313" key="2">
    <source>
        <dbReference type="Proteomes" id="UP000187059"/>
    </source>
</evidence>
<sequence length="138" mass="15538">MNRTIPVSTDVFAAIWSHRQEGEETEDAILRRILECQPAPDTATQANPQTTDISEGFIDRRNNVTFPPGFTIFRTYKRKQFSAVAENGLWRRTDTGQTYDTLNQLNASIAAGNENVWNGNWKFQDSDGTNKSIAALRA</sequence>
<dbReference type="EMBL" id="CP015093">
    <property type="protein sequence ID" value="APZ51084.1"/>
    <property type="molecule type" value="Genomic_DNA"/>
</dbReference>
<reference evidence="1 2" key="1">
    <citation type="submission" date="2016-04" db="EMBL/GenBank/DDBJ databases">
        <title>Deep-sea bacteria in the southern Pacific.</title>
        <authorList>
            <person name="Tang K."/>
        </authorList>
    </citation>
    <scope>NUCLEOTIDE SEQUENCE [LARGE SCALE GENOMIC DNA]</scope>
    <source>
        <strain evidence="1 2">JLT2014</strain>
    </source>
</reference>
<dbReference type="Proteomes" id="UP000187059">
    <property type="component" value="Chromosome"/>
</dbReference>
<dbReference type="KEGG" id="paby:Ga0080574_TMP750"/>
<organism evidence="1 2">
    <name type="scientific">Salipiger abyssi</name>
    <dbReference type="NCBI Taxonomy" id="1250539"/>
    <lineage>
        <taxon>Bacteria</taxon>
        <taxon>Pseudomonadati</taxon>
        <taxon>Pseudomonadota</taxon>
        <taxon>Alphaproteobacteria</taxon>
        <taxon>Rhodobacterales</taxon>
        <taxon>Roseobacteraceae</taxon>
        <taxon>Salipiger</taxon>
    </lineage>
</organism>
<keyword evidence="2" id="KW-1185">Reference proteome</keyword>
<dbReference type="OrthoDB" id="7863085at2"/>
<name>A0A1P8UNU4_9RHOB</name>
<gene>
    <name evidence="1" type="ORF">Ga0080574_TMP750</name>
</gene>
<protein>
    <submittedName>
        <fullName evidence="1">Uncharacterized protein</fullName>
    </submittedName>
</protein>
<proteinExistence type="predicted"/>
<accession>A0A1P8UNU4</accession>
<evidence type="ECO:0000313" key="1">
    <source>
        <dbReference type="EMBL" id="APZ51084.1"/>
    </source>
</evidence>